<gene>
    <name evidence="1" type="ORF">KEH51_00915</name>
</gene>
<organism evidence="1 2">
    <name type="scientific">Peribacillus frigoritolerans</name>
    <dbReference type="NCBI Taxonomy" id="450367"/>
    <lineage>
        <taxon>Bacteria</taxon>
        <taxon>Bacillati</taxon>
        <taxon>Bacillota</taxon>
        <taxon>Bacilli</taxon>
        <taxon>Bacillales</taxon>
        <taxon>Bacillaceae</taxon>
        <taxon>Peribacillus</taxon>
    </lineage>
</organism>
<reference evidence="1" key="1">
    <citation type="submission" date="2021-04" db="EMBL/GenBank/DDBJ databases">
        <title>Whole genome sequencing of Enterococci isolates from hospitalized patients.</title>
        <authorList>
            <person name="Ogoti B.M."/>
            <person name="Onyambu F.G."/>
        </authorList>
    </citation>
    <scope>NUCLEOTIDE SEQUENCE</scope>
    <source>
        <strain evidence="1">242</strain>
    </source>
</reference>
<comment type="caution">
    <text evidence="1">The sequence shown here is derived from an EMBL/GenBank/DDBJ whole genome shotgun (WGS) entry which is preliminary data.</text>
</comment>
<dbReference type="EMBL" id="JAGTPW010000001">
    <property type="protein sequence ID" value="MBR8643839.1"/>
    <property type="molecule type" value="Genomic_DNA"/>
</dbReference>
<dbReference type="AlphaFoldDB" id="A0A941FH24"/>
<name>A0A941FH24_9BACI</name>
<evidence type="ECO:0000313" key="1">
    <source>
        <dbReference type="EMBL" id="MBR8643839.1"/>
    </source>
</evidence>
<protein>
    <submittedName>
        <fullName evidence="1">Uncharacterized protein</fullName>
    </submittedName>
</protein>
<accession>A0A941FH24</accession>
<dbReference type="Proteomes" id="UP000680045">
    <property type="component" value="Unassembled WGS sequence"/>
</dbReference>
<proteinExistence type="predicted"/>
<evidence type="ECO:0000313" key="2">
    <source>
        <dbReference type="Proteomes" id="UP000680045"/>
    </source>
</evidence>
<sequence length="75" mass="8564">MEFSEFLEAIYLEYGFVIGDIQAKQSGLYDSSKLNISYYNKNVLALRSKLKKNGLLIEYSDATAMIRNPYEVVEG</sequence>